<accession>A0A075I566</accession>
<evidence type="ECO:0008006" key="3">
    <source>
        <dbReference type="Google" id="ProtNLM"/>
    </source>
</evidence>
<proteinExistence type="predicted"/>
<reference evidence="2" key="1">
    <citation type="journal article" date="2014" name="Genome Biol. Evol.">
        <title>Pangenome evidence for extensive interdomain horizontal transfer affecting lineage core and shell genes in uncultured planktonic thaumarchaeota and euryarchaeota.</title>
        <authorList>
            <person name="Deschamps P."/>
            <person name="Zivanovic Y."/>
            <person name="Moreira D."/>
            <person name="Rodriguez-Valera F."/>
            <person name="Lopez-Garcia P."/>
        </authorList>
    </citation>
    <scope>NUCLEOTIDE SEQUENCE</scope>
</reference>
<dbReference type="SUPFAM" id="SSF48452">
    <property type="entry name" value="TPR-like"/>
    <property type="match status" value="1"/>
</dbReference>
<sequence length="328" mass="37186">MAASDIGASLQHPRRSLGNRHRSQASKFLKLAESEASNLSWAEQSARQAVLHDFTHPDNWRILLEIKVKAQDANGIRAVLDELFLILGRDPELLAQLDGVDLTGSAKTLLEGALAVDPLDPDAWWERVSAAGGVVSFIERVRKLDFTDQRANILFSRRMERLLEDGYEDEYLELTGKLLAQRPSNHETWARMGRLHERRAEYDHAWFCYDQAQTHSPTLRSRDEFRDRMEARIDGGDVTPWKAPDIKDRVEFLARMQNLATPASASVTSNQQSREEPDTIESELSRAMRLADEGRHSEAFFIARRLAAEGDTEAQTFAESIREAMSND</sequence>
<dbReference type="AlphaFoldDB" id="A0A075I566"/>
<feature type="region of interest" description="Disordered" evidence="1">
    <location>
        <begin position="1"/>
        <end position="21"/>
    </location>
</feature>
<organism evidence="2">
    <name type="scientific">uncultured marine group II/III euryarchaeote KM3_98_B01</name>
    <dbReference type="NCBI Taxonomy" id="1456546"/>
    <lineage>
        <taxon>Archaea</taxon>
        <taxon>Methanobacteriati</taxon>
        <taxon>Methanobacteriota</taxon>
        <taxon>environmental samples</taxon>
    </lineage>
</organism>
<name>A0A075I566_9EURY</name>
<protein>
    <recommendedName>
        <fullName evidence="3">Tetratricopeptide repeat protein</fullName>
    </recommendedName>
</protein>
<evidence type="ECO:0000313" key="2">
    <source>
        <dbReference type="EMBL" id="AIF21043.1"/>
    </source>
</evidence>
<dbReference type="Gene3D" id="1.25.40.10">
    <property type="entry name" value="Tetratricopeptide repeat domain"/>
    <property type="match status" value="1"/>
</dbReference>
<dbReference type="InterPro" id="IPR011990">
    <property type="entry name" value="TPR-like_helical_dom_sf"/>
</dbReference>
<dbReference type="EMBL" id="KF901181">
    <property type="protein sequence ID" value="AIF21043.1"/>
    <property type="molecule type" value="Genomic_DNA"/>
</dbReference>
<feature type="compositionally biased region" description="Basic residues" evidence="1">
    <location>
        <begin position="12"/>
        <end position="21"/>
    </location>
</feature>
<evidence type="ECO:0000256" key="1">
    <source>
        <dbReference type="SAM" id="MobiDB-lite"/>
    </source>
</evidence>